<dbReference type="PANTHER" id="PTHR47976">
    <property type="entry name" value="G-TYPE LECTIN S-RECEPTOR-LIKE SERINE/THREONINE-PROTEIN KINASE SD2-5"/>
    <property type="match status" value="1"/>
</dbReference>
<dbReference type="Gene3D" id="1.10.510.10">
    <property type="entry name" value="Transferase(Phosphotransferase) domain 1"/>
    <property type="match status" value="1"/>
</dbReference>
<keyword evidence="1" id="KW-0732">Signal</keyword>
<dbReference type="EMBL" id="PNBA02000007">
    <property type="protein sequence ID" value="KAG6417597.1"/>
    <property type="molecule type" value="Genomic_DNA"/>
</dbReference>
<dbReference type="PANTHER" id="PTHR47976:SF108">
    <property type="entry name" value="G-TYPE LECTIN S-RECEPTOR-LIKE SERINE_THREONINE-PROTEIN KINASE LECRK1"/>
    <property type="match status" value="1"/>
</dbReference>
<evidence type="ECO:0000313" key="4">
    <source>
        <dbReference type="Proteomes" id="UP000298416"/>
    </source>
</evidence>
<sequence>MKAHPFSNGREQEAKALIKVRINNTLTSNPDTPASGPREQKSYEADVEDEGEAVLADWAYDCYHQGALDLLVAGDEEAKSDMKTLEIYVKTAIWCIQEDPTLRPHMNIVMHMLQGSMQVPTPPDPTAFIH</sequence>
<keyword evidence="4" id="KW-1185">Reference proteome</keyword>
<reference evidence="3" key="2">
    <citation type="submission" date="2020-08" db="EMBL/GenBank/DDBJ databases">
        <title>Plant Genome Project.</title>
        <authorList>
            <person name="Zhang R.-G."/>
        </authorList>
    </citation>
    <scope>NUCLEOTIDE SEQUENCE</scope>
    <source>
        <strain evidence="3">Huo1</strain>
        <tissue evidence="3">Leaf</tissue>
    </source>
</reference>
<name>A0A8X8ZUK9_SALSN</name>
<evidence type="ECO:0000313" key="3">
    <source>
        <dbReference type="EMBL" id="KAG6417597.1"/>
    </source>
</evidence>
<dbReference type="InterPro" id="IPR051343">
    <property type="entry name" value="G-type_lectin_kinases/EP1-like"/>
</dbReference>
<evidence type="ECO:0000256" key="1">
    <source>
        <dbReference type="ARBA" id="ARBA00022729"/>
    </source>
</evidence>
<reference evidence="3" key="1">
    <citation type="submission" date="2018-01" db="EMBL/GenBank/DDBJ databases">
        <authorList>
            <person name="Mao J.F."/>
        </authorList>
    </citation>
    <scope>NUCLEOTIDE SEQUENCE</scope>
    <source>
        <strain evidence="3">Huo1</strain>
        <tissue evidence="3">Leaf</tissue>
    </source>
</reference>
<accession>A0A8X8ZUK9</accession>
<protein>
    <submittedName>
        <fullName evidence="3">Uncharacterized protein</fullName>
    </submittedName>
</protein>
<evidence type="ECO:0000256" key="2">
    <source>
        <dbReference type="SAM" id="MobiDB-lite"/>
    </source>
</evidence>
<dbReference type="Proteomes" id="UP000298416">
    <property type="component" value="Unassembled WGS sequence"/>
</dbReference>
<gene>
    <name evidence="3" type="ORF">SASPL_119781</name>
</gene>
<feature type="region of interest" description="Disordered" evidence="2">
    <location>
        <begin position="23"/>
        <end position="47"/>
    </location>
</feature>
<comment type="caution">
    <text evidence="3">The sequence shown here is derived from an EMBL/GenBank/DDBJ whole genome shotgun (WGS) entry which is preliminary data.</text>
</comment>
<proteinExistence type="predicted"/>
<feature type="compositionally biased region" description="Polar residues" evidence="2">
    <location>
        <begin position="23"/>
        <end position="32"/>
    </location>
</feature>
<organism evidence="3">
    <name type="scientific">Salvia splendens</name>
    <name type="common">Scarlet sage</name>
    <dbReference type="NCBI Taxonomy" id="180675"/>
    <lineage>
        <taxon>Eukaryota</taxon>
        <taxon>Viridiplantae</taxon>
        <taxon>Streptophyta</taxon>
        <taxon>Embryophyta</taxon>
        <taxon>Tracheophyta</taxon>
        <taxon>Spermatophyta</taxon>
        <taxon>Magnoliopsida</taxon>
        <taxon>eudicotyledons</taxon>
        <taxon>Gunneridae</taxon>
        <taxon>Pentapetalae</taxon>
        <taxon>asterids</taxon>
        <taxon>lamiids</taxon>
        <taxon>Lamiales</taxon>
        <taxon>Lamiaceae</taxon>
        <taxon>Nepetoideae</taxon>
        <taxon>Mentheae</taxon>
        <taxon>Salviinae</taxon>
        <taxon>Salvia</taxon>
        <taxon>Salvia subgen. Calosphace</taxon>
        <taxon>core Calosphace</taxon>
    </lineage>
</organism>
<dbReference type="AlphaFoldDB" id="A0A8X8ZUK9"/>